<keyword evidence="1" id="KW-0479">Metal-binding</keyword>
<dbReference type="AlphaFoldDB" id="A0A0B4WZR7"/>
<dbReference type="SUPFAM" id="SSF53659">
    <property type="entry name" value="Isocitrate/Isopropylmalate dehydrogenase-like"/>
    <property type="match status" value="1"/>
</dbReference>
<dbReference type="KEGG" id="rga:RGR602_CH00647"/>
<dbReference type="PANTHER" id="PTHR30004">
    <property type="entry name" value="4-HYDROXYTHREONINE-4-PHOSPHATE DEHYDROGENASE"/>
    <property type="match status" value="1"/>
</dbReference>
<dbReference type="Proteomes" id="UP000031368">
    <property type="component" value="Chromosome"/>
</dbReference>
<dbReference type="GO" id="GO:0051287">
    <property type="term" value="F:NAD binding"/>
    <property type="evidence" value="ECO:0007669"/>
    <property type="project" value="InterPro"/>
</dbReference>
<protein>
    <submittedName>
        <fullName evidence="4">4-hydroxythreonine-4-phosphate dehydrogenase 1</fullName>
        <ecNumber evidence="4">1.1.1.262</ecNumber>
    </submittedName>
</protein>
<evidence type="ECO:0000256" key="3">
    <source>
        <dbReference type="ARBA" id="ARBA00023027"/>
    </source>
</evidence>
<reference evidence="4 5" key="1">
    <citation type="submission" date="2013-11" db="EMBL/GenBank/DDBJ databases">
        <title>Complete genome sequence of Rhizobium gallicum bv. gallicum R602.</title>
        <authorList>
            <person name="Bustos P."/>
            <person name="Santamaria R.I."/>
            <person name="Lozano L."/>
            <person name="Acosta J.L."/>
            <person name="Ormeno-Orrillo E."/>
            <person name="Rogel M.A."/>
            <person name="Romero D."/>
            <person name="Cevallos M.A."/>
            <person name="Martinez-Romero E."/>
            <person name="Gonzalez V."/>
        </authorList>
    </citation>
    <scope>NUCLEOTIDE SEQUENCE [LARGE SCALE GENOMIC DNA]</scope>
    <source>
        <strain evidence="4 5">R602</strain>
    </source>
</reference>
<dbReference type="GO" id="GO:0050570">
    <property type="term" value="F:4-hydroxythreonine-4-phosphate dehydrogenase activity"/>
    <property type="evidence" value="ECO:0007669"/>
    <property type="project" value="UniProtKB-EC"/>
</dbReference>
<name>A0A0B4WZR7_9HYPH</name>
<sequence length="337" mass="35439">MTAHDAPLAVTMGDPSGIGPEIIAKMYLRRPDKRHWIVVGDALVMNHALSGLDADVRVRPIASLDETLFEDGTLNVLCSSQLRTLPPVSQVSAIGGRAAFDAILAAIRLARDGRVGGIVTAPIHKEALAAAGLHYPGHTEILADHGGAPKVAMMLANEDIRTVLVTVHCSLSEAIRKGDFAAQMDAIRLANAGAQALGIAHPRVAVAGLNPHAGEGGLFGDEEIHIIRPAIEAARAEGIDASGPWPGDTVFMQARKGRFDIVVAQYHDQGLIPVKYMGLDHGVNVTLGLPFVRTSPDHGTAFDIAGTGVADPSSLETAFDYALRLKASLPNLKADTP</sequence>
<keyword evidence="2 4" id="KW-0560">Oxidoreductase</keyword>
<dbReference type="PANTHER" id="PTHR30004:SF6">
    <property type="entry name" value="D-THREONATE 4-PHOSPHATE DEHYDROGENASE"/>
    <property type="match status" value="1"/>
</dbReference>
<evidence type="ECO:0000256" key="1">
    <source>
        <dbReference type="ARBA" id="ARBA00022723"/>
    </source>
</evidence>
<keyword evidence="3" id="KW-0520">NAD</keyword>
<dbReference type="NCBIfam" id="TIGR00557">
    <property type="entry name" value="pdxA"/>
    <property type="match status" value="1"/>
</dbReference>
<dbReference type="GO" id="GO:0046872">
    <property type="term" value="F:metal ion binding"/>
    <property type="evidence" value="ECO:0007669"/>
    <property type="project" value="UniProtKB-KW"/>
</dbReference>
<dbReference type="InterPro" id="IPR005255">
    <property type="entry name" value="PdxA_fam"/>
</dbReference>
<accession>A0A0B4WZR7</accession>
<evidence type="ECO:0000256" key="2">
    <source>
        <dbReference type="ARBA" id="ARBA00023002"/>
    </source>
</evidence>
<gene>
    <name evidence="4" type="primary">pdxA-1</name>
    <name evidence="4" type="ORF">RGR602_CH00647</name>
</gene>
<dbReference type="Gene3D" id="3.40.718.10">
    <property type="entry name" value="Isopropylmalate Dehydrogenase"/>
    <property type="match status" value="1"/>
</dbReference>
<dbReference type="RefSeq" id="WP_039843907.1">
    <property type="nucleotide sequence ID" value="NZ_CP006877.1"/>
</dbReference>
<organism evidence="4 5">
    <name type="scientific">Rhizobium gallicum bv. gallicum R602sp</name>
    <dbReference type="NCBI Taxonomy" id="1041138"/>
    <lineage>
        <taxon>Bacteria</taxon>
        <taxon>Pseudomonadati</taxon>
        <taxon>Pseudomonadota</taxon>
        <taxon>Alphaproteobacteria</taxon>
        <taxon>Hyphomicrobiales</taxon>
        <taxon>Rhizobiaceae</taxon>
        <taxon>Rhizobium/Agrobacterium group</taxon>
        <taxon>Rhizobium</taxon>
    </lineage>
</organism>
<dbReference type="HOGENOM" id="CLU_040168_1_0_5"/>
<dbReference type="EMBL" id="CP006877">
    <property type="protein sequence ID" value="AJD40010.1"/>
    <property type="molecule type" value="Genomic_DNA"/>
</dbReference>
<proteinExistence type="predicted"/>
<dbReference type="Pfam" id="PF04166">
    <property type="entry name" value="PdxA"/>
    <property type="match status" value="1"/>
</dbReference>
<evidence type="ECO:0000313" key="5">
    <source>
        <dbReference type="Proteomes" id="UP000031368"/>
    </source>
</evidence>
<dbReference type="EC" id="1.1.1.262" evidence="4"/>
<evidence type="ECO:0000313" key="4">
    <source>
        <dbReference type="EMBL" id="AJD40010.1"/>
    </source>
</evidence>
<keyword evidence="5" id="KW-1185">Reference proteome</keyword>